<evidence type="ECO:0000313" key="11">
    <source>
        <dbReference type="EMBL" id="KAG5187616.1"/>
    </source>
</evidence>
<comment type="subcellular location">
    <subcellularLocation>
        <location evidence="1 8">Nucleus</location>
    </subcellularLocation>
</comment>
<feature type="compositionally biased region" description="Polar residues" evidence="9">
    <location>
        <begin position="607"/>
        <end position="617"/>
    </location>
</feature>
<evidence type="ECO:0000256" key="1">
    <source>
        <dbReference type="ARBA" id="ARBA00004123"/>
    </source>
</evidence>
<evidence type="ECO:0000256" key="7">
    <source>
        <dbReference type="PROSITE-ProRule" id="PRU00047"/>
    </source>
</evidence>
<keyword evidence="7" id="KW-0863">Zinc-finger</keyword>
<feature type="compositionally biased region" description="Basic and acidic residues" evidence="9">
    <location>
        <begin position="169"/>
        <end position="191"/>
    </location>
</feature>
<dbReference type="PANTHER" id="PTHR12942:SF2">
    <property type="entry name" value="PRE-MRNA-SPLICING FACTOR SLU7"/>
    <property type="match status" value="1"/>
</dbReference>
<name>A0A836CLD5_9STRA</name>
<keyword evidence="6 8" id="KW-0539">Nucleus</keyword>
<evidence type="ECO:0000256" key="2">
    <source>
        <dbReference type="ARBA" id="ARBA00007203"/>
    </source>
</evidence>
<keyword evidence="3 8" id="KW-0507">mRNA processing</keyword>
<keyword evidence="4 8" id="KW-0747">Spliceosome</keyword>
<dbReference type="AlphaFoldDB" id="A0A836CLD5"/>
<protein>
    <recommendedName>
        <fullName evidence="8">Pre-mRNA-splicing factor SLU7</fullName>
    </recommendedName>
</protein>
<dbReference type="InterPro" id="IPR001878">
    <property type="entry name" value="Znf_CCHC"/>
</dbReference>
<evidence type="ECO:0000259" key="10">
    <source>
        <dbReference type="PROSITE" id="PS50158"/>
    </source>
</evidence>
<sequence length="617" mass="67091">MSVTDFKKRKQIEQARMSGQLAPETDTETGKMINPHNPDFISKRPWYLGDSGPSLKHHSKQKSDHVLSMKEADMIVQTKWAKKADAAVKFRPGACKNCGAMGHKTTECVERPRSTKRAAWKTGVATATDDTVVSLEAYGKLNFDAKRDRWHGYHPDQHKEVVERFNKLDEERRRARQQEQEETRKAKADRKGARKAAKAALANGEAAGPGGSGNGDAAAAAPSGSDSASDSDSDSDSDAGSEESEGEDREFIEKDTEKRDFQGRVARQGGLGGAQMATTVRNLRIREDRAKYLYNLDPDSAYYDPKTRAMRENPNPSANPEELAYAGDNFMRYGGGVKDFARTQVYAWEAAARGQELHPVADPSQAELLHRQFEARKDALKGDQRTRILEKYGGGGGGAAGEGGIDPRLALGQSEAYVEYDRAGRVIKGAAQAVARSKYEEDVVPGNHASVWGSYYERRAGRWGFACCHALSRAAYCTGAAGRAANDEANDAVAAAAKQLAAAPAREMLAPGGGAAAGGGKAAAPTARSEVYGESSLNPVLDEEKLKAALRKEEEFQRRAAEGAGKGDDAGDDRKRKYNSFQTSDVTVEEMEAYRMRKRHGEDPMANISSDTLLEEE</sequence>
<feature type="compositionally biased region" description="Acidic residues" evidence="9">
    <location>
        <begin position="229"/>
        <end position="248"/>
    </location>
</feature>
<feature type="compositionally biased region" description="Basic and acidic residues" evidence="9">
    <location>
        <begin position="556"/>
        <end position="575"/>
    </location>
</feature>
<comment type="caution">
    <text evidence="11">The sequence shown here is derived from an EMBL/GenBank/DDBJ whole genome shotgun (WGS) entry which is preliminary data.</text>
</comment>
<gene>
    <name evidence="11" type="ORF">JKP88DRAFT_267832</name>
</gene>
<dbReference type="GO" id="GO:0008270">
    <property type="term" value="F:zinc ion binding"/>
    <property type="evidence" value="ECO:0007669"/>
    <property type="project" value="UniProtKB-KW"/>
</dbReference>
<keyword evidence="7" id="KW-0862">Zinc</keyword>
<evidence type="ECO:0000256" key="8">
    <source>
        <dbReference type="RuleBase" id="RU367071"/>
    </source>
</evidence>
<dbReference type="EMBL" id="JAFCMP010000087">
    <property type="protein sequence ID" value="KAG5187616.1"/>
    <property type="molecule type" value="Genomic_DNA"/>
</dbReference>
<dbReference type="GO" id="GO:0005681">
    <property type="term" value="C:spliceosomal complex"/>
    <property type="evidence" value="ECO:0007669"/>
    <property type="project" value="UniProtKB-UniRule"/>
</dbReference>
<dbReference type="Proteomes" id="UP000664859">
    <property type="component" value="Unassembled WGS sequence"/>
</dbReference>
<feature type="region of interest" description="Disordered" evidence="9">
    <location>
        <begin position="169"/>
        <end position="272"/>
    </location>
</feature>
<keyword evidence="5 8" id="KW-0508">mRNA splicing</keyword>
<feature type="region of interest" description="Disordered" evidence="9">
    <location>
        <begin position="556"/>
        <end position="617"/>
    </location>
</feature>
<evidence type="ECO:0000313" key="12">
    <source>
        <dbReference type="Proteomes" id="UP000664859"/>
    </source>
</evidence>
<evidence type="ECO:0000256" key="5">
    <source>
        <dbReference type="ARBA" id="ARBA00023187"/>
    </source>
</evidence>
<comment type="function">
    <text evidence="8">Involved in pre-mRNA splicing.</text>
</comment>
<dbReference type="InterPro" id="IPR039974">
    <property type="entry name" value="Splicing_factor_SLU7"/>
</dbReference>
<feature type="region of interest" description="Disordered" evidence="9">
    <location>
        <begin position="1"/>
        <end position="38"/>
    </location>
</feature>
<keyword evidence="7" id="KW-0479">Metal-binding</keyword>
<keyword evidence="12" id="KW-1185">Reference proteome</keyword>
<feature type="compositionally biased region" description="Basic and acidic residues" evidence="9">
    <location>
        <begin position="592"/>
        <end position="603"/>
    </location>
</feature>
<proteinExistence type="inferred from homology"/>
<comment type="similarity">
    <text evidence="2 8">Belongs to the SLU7 family.</text>
</comment>
<dbReference type="InterPro" id="IPR021715">
    <property type="entry name" value="Slu7_dom"/>
</dbReference>
<evidence type="ECO:0000256" key="4">
    <source>
        <dbReference type="ARBA" id="ARBA00022728"/>
    </source>
</evidence>
<dbReference type="Pfam" id="PF11708">
    <property type="entry name" value="Slu7"/>
    <property type="match status" value="1"/>
</dbReference>
<evidence type="ECO:0000256" key="9">
    <source>
        <dbReference type="SAM" id="MobiDB-lite"/>
    </source>
</evidence>
<dbReference type="PROSITE" id="PS50158">
    <property type="entry name" value="ZF_CCHC"/>
    <property type="match status" value="1"/>
</dbReference>
<dbReference type="PANTHER" id="PTHR12942">
    <property type="entry name" value="STEP II SPLICING FACTOR SLU7"/>
    <property type="match status" value="1"/>
</dbReference>
<dbReference type="OrthoDB" id="249612at2759"/>
<evidence type="ECO:0000256" key="3">
    <source>
        <dbReference type="ARBA" id="ARBA00022664"/>
    </source>
</evidence>
<feature type="compositionally biased region" description="Low complexity" evidence="9">
    <location>
        <begin position="215"/>
        <end position="228"/>
    </location>
</feature>
<dbReference type="GO" id="GO:0000398">
    <property type="term" value="P:mRNA splicing, via spliceosome"/>
    <property type="evidence" value="ECO:0007669"/>
    <property type="project" value="UniProtKB-UniRule"/>
</dbReference>
<feature type="compositionally biased region" description="Basic and acidic residues" evidence="9">
    <location>
        <begin position="249"/>
        <end position="262"/>
    </location>
</feature>
<comment type="subunit">
    <text evidence="8">Associated with the spliceosome.</text>
</comment>
<evidence type="ECO:0000256" key="6">
    <source>
        <dbReference type="ARBA" id="ARBA00023242"/>
    </source>
</evidence>
<accession>A0A836CLD5</accession>
<organism evidence="11 12">
    <name type="scientific">Tribonema minus</name>
    <dbReference type="NCBI Taxonomy" id="303371"/>
    <lineage>
        <taxon>Eukaryota</taxon>
        <taxon>Sar</taxon>
        <taxon>Stramenopiles</taxon>
        <taxon>Ochrophyta</taxon>
        <taxon>PX clade</taxon>
        <taxon>Xanthophyceae</taxon>
        <taxon>Tribonematales</taxon>
        <taxon>Tribonemataceae</taxon>
        <taxon>Tribonema</taxon>
    </lineage>
</organism>
<reference evidence="11" key="1">
    <citation type="submission" date="2021-02" db="EMBL/GenBank/DDBJ databases">
        <title>First Annotated Genome of the Yellow-green Alga Tribonema minus.</title>
        <authorList>
            <person name="Mahan K.M."/>
        </authorList>
    </citation>
    <scope>NUCLEOTIDE SEQUENCE</scope>
    <source>
        <strain evidence="11">UTEX B ZZ1240</strain>
    </source>
</reference>
<feature type="domain" description="CCHC-type" evidence="10">
    <location>
        <begin position="95"/>
        <end position="108"/>
    </location>
</feature>
<dbReference type="GO" id="GO:0030628">
    <property type="term" value="F:pre-mRNA 3'-splice site binding"/>
    <property type="evidence" value="ECO:0007669"/>
    <property type="project" value="UniProtKB-UniRule"/>
</dbReference>